<feature type="non-terminal residue" evidence="3">
    <location>
        <position position="163"/>
    </location>
</feature>
<evidence type="ECO:0000259" key="2">
    <source>
        <dbReference type="Pfam" id="PF15902"/>
    </source>
</evidence>
<evidence type="ECO:0000256" key="1">
    <source>
        <dbReference type="ARBA" id="ARBA00022737"/>
    </source>
</evidence>
<reference evidence="3" key="1">
    <citation type="submission" date="2013-08" db="EMBL/GenBank/DDBJ databases">
        <authorList>
            <person name="Mendez C."/>
            <person name="Richter M."/>
            <person name="Ferrer M."/>
            <person name="Sanchez J."/>
        </authorList>
    </citation>
    <scope>NUCLEOTIDE SEQUENCE</scope>
</reference>
<gene>
    <name evidence="3" type="ORF">B1A_13852</name>
</gene>
<sequence length="163" mass="17793">YAGTGQVAPRYDMSTGRGVFKSTDGGRTWRSVGLRATLTIGRIWIDPHNANVVLVAAMGDPYKPSRARGIYRTTNGGKSWTHVLAINERTGVVDLASDPSDPRLIYAAAWQSRDWPWLDYFESHGGPDSGIYRSTDGGKTWTRLTGGGFPDGALGRIGRRVTH</sequence>
<comment type="caution">
    <text evidence="3">The sequence shown here is derived from an EMBL/GenBank/DDBJ whole genome shotgun (WGS) entry which is preliminary data.</text>
</comment>
<dbReference type="AlphaFoldDB" id="T1B3T5"/>
<evidence type="ECO:0000313" key="3">
    <source>
        <dbReference type="EMBL" id="EQD49000.1"/>
    </source>
</evidence>
<dbReference type="Pfam" id="PF15902">
    <property type="entry name" value="Sortilin-Vps10"/>
    <property type="match status" value="1"/>
</dbReference>
<feature type="non-terminal residue" evidence="3">
    <location>
        <position position="1"/>
    </location>
</feature>
<accession>T1B3T5</accession>
<reference evidence="3" key="2">
    <citation type="journal article" date="2014" name="ISME J.">
        <title>Microbial stratification in low pH oxic and suboxic macroscopic growths along an acid mine drainage.</title>
        <authorList>
            <person name="Mendez-Garcia C."/>
            <person name="Mesa V."/>
            <person name="Sprenger R.R."/>
            <person name="Richter M."/>
            <person name="Diez M.S."/>
            <person name="Solano J."/>
            <person name="Bargiela R."/>
            <person name="Golyshina O.V."/>
            <person name="Manteca A."/>
            <person name="Ramos J.L."/>
            <person name="Gallego J.R."/>
            <person name="Llorente I."/>
            <person name="Martins Dos Santos V.A."/>
            <person name="Jensen O.N."/>
            <person name="Pelaez A.I."/>
            <person name="Sanchez J."/>
            <person name="Ferrer M."/>
        </authorList>
    </citation>
    <scope>NUCLEOTIDE SEQUENCE</scope>
</reference>
<dbReference type="InterPro" id="IPR031778">
    <property type="entry name" value="Sortilin_N"/>
</dbReference>
<keyword evidence="1" id="KW-0677">Repeat</keyword>
<dbReference type="Gene3D" id="2.130.10.10">
    <property type="entry name" value="YVTN repeat-like/Quinoprotein amine dehydrogenase"/>
    <property type="match status" value="2"/>
</dbReference>
<dbReference type="CDD" id="cd15482">
    <property type="entry name" value="Sialidase_non-viral"/>
    <property type="match status" value="1"/>
</dbReference>
<dbReference type="SUPFAM" id="SSF110296">
    <property type="entry name" value="Oligoxyloglucan reducing end-specific cellobiohydrolase"/>
    <property type="match status" value="1"/>
</dbReference>
<feature type="domain" description="Sortilin N-terminal" evidence="2">
    <location>
        <begin position="19"/>
        <end position="144"/>
    </location>
</feature>
<dbReference type="EMBL" id="AUZX01010157">
    <property type="protein sequence ID" value="EQD49000.1"/>
    <property type="molecule type" value="Genomic_DNA"/>
</dbReference>
<name>T1B3T5_9ZZZZ</name>
<protein>
    <recommendedName>
        <fullName evidence="2">Sortilin N-terminal domain-containing protein</fullName>
    </recommendedName>
</protein>
<proteinExistence type="predicted"/>
<dbReference type="InterPro" id="IPR015943">
    <property type="entry name" value="WD40/YVTN_repeat-like_dom_sf"/>
</dbReference>
<organism evidence="3">
    <name type="scientific">mine drainage metagenome</name>
    <dbReference type="NCBI Taxonomy" id="410659"/>
    <lineage>
        <taxon>unclassified sequences</taxon>
        <taxon>metagenomes</taxon>
        <taxon>ecological metagenomes</taxon>
    </lineage>
</organism>